<keyword evidence="4 7" id="KW-0812">Transmembrane</keyword>
<evidence type="ECO:0000313" key="8">
    <source>
        <dbReference type="EMBL" id="MDQ0649719.1"/>
    </source>
</evidence>
<evidence type="ECO:0000256" key="1">
    <source>
        <dbReference type="ARBA" id="ARBA00004651"/>
    </source>
</evidence>
<dbReference type="InterPro" id="IPR035906">
    <property type="entry name" value="MetI-like_sf"/>
</dbReference>
<dbReference type="PANTHER" id="PTHR43744:SF12">
    <property type="entry name" value="ABC TRANSPORTER PERMEASE PROTEIN MG189-RELATED"/>
    <property type="match status" value="1"/>
</dbReference>
<evidence type="ECO:0000256" key="7">
    <source>
        <dbReference type="SAM" id="Phobius"/>
    </source>
</evidence>
<dbReference type="GO" id="GO:0005886">
    <property type="term" value="C:plasma membrane"/>
    <property type="evidence" value="ECO:0007669"/>
    <property type="project" value="UniProtKB-SubCell"/>
</dbReference>
<evidence type="ECO:0000256" key="3">
    <source>
        <dbReference type="ARBA" id="ARBA00022475"/>
    </source>
</evidence>
<evidence type="ECO:0000313" key="9">
    <source>
        <dbReference type="Proteomes" id="UP001244427"/>
    </source>
</evidence>
<evidence type="ECO:0000256" key="5">
    <source>
        <dbReference type="ARBA" id="ARBA00022989"/>
    </source>
</evidence>
<evidence type="ECO:0000256" key="2">
    <source>
        <dbReference type="ARBA" id="ARBA00022448"/>
    </source>
</evidence>
<proteinExistence type="predicted"/>
<dbReference type="Proteomes" id="UP001244427">
    <property type="component" value="Unassembled WGS sequence"/>
</dbReference>
<accession>A0AAW8F3R0</accession>
<comment type="caution">
    <text evidence="8">The sequence shown here is derived from an EMBL/GenBank/DDBJ whole genome shotgun (WGS) entry which is preliminary data.</text>
</comment>
<keyword evidence="6 7" id="KW-0472">Membrane</keyword>
<name>A0AAW8F3R0_9MICO</name>
<feature type="transmembrane region" description="Helical" evidence="7">
    <location>
        <begin position="75"/>
        <end position="97"/>
    </location>
</feature>
<evidence type="ECO:0000256" key="6">
    <source>
        <dbReference type="ARBA" id="ARBA00023136"/>
    </source>
</evidence>
<protein>
    <submittedName>
        <fullName evidence="8">ABC-type glycerol-3-phosphate transport system permease component</fullName>
    </submittedName>
</protein>
<dbReference type="AlphaFoldDB" id="A0AAW8F3R0"/>
<keyword evidence="2" id="KW-0813">Transport</keyword>
<dbReference type="Gene3D" id="1.10.3720.10">
    <property type="entry name" value="MetI-like"/>
    <property type="match status" value="1"/>
</dbReference>
<dbReference type="SUPFAM" id="SSF161098">
    <property type="entry name" value="MetI-like"/>
    <property type="match status" value="1"/>
</dbReference>
<keyword evidence="5 7" id="KW-1133">Transmembrane helix</keyword>
<keyword evidence="3" id="KW-1003">Cell membrane</keyword>
<feature type="transmembrane region" description="Helical" evidence="7">
    <location>
        <begin position="12"/>
        <end position="32"/>
    </location>
</feature>
<dbReference type="EMBL" id="JAUSXV010000001">
    <property type="protein sequence ID" value="MDQ0649719.1"/>
    <property type="molecule type" value="Genomic_DNA"/>
</dbReference>
<comment type="subcellular location">
    <subcellularLocation>
        <location evidence="1">Cell membrane</location>
        <topology evidence="1">Multi-pass membrane protein</topology>
    </subcellularLocation>
</comment>
<gene>
    <name evidence="8" type="ORF">QFZ53_003915</name>
</gene>
<reference evidence="8 9" key="1">
    <citation type="submission" date="2023-07" db="EMBL/GenBank/DDBJ databases">
        <title>Comparative genomics of wheat-associated soil bacteria to identify genetic determinants of phenazine resistance.</title>
        <authorList>
            <person name="Mouncey N."/>
        </authorList>
    </citation>
    <scope>NUCLEOTIDE SEQUENCE [LARGE SCALE GENOMIC DNA]</scope>
    <source>
        <strain evidence="8 9">W4I9-1</strain>
    </source>
</reference>
<dbReference type="PANTHER" id="PTHR43744">
    <property type="entry name" value="ABC TRANSPORTER PERMEASE PROTEIN MG189-RELATED-RELATED"/>
    <property type="match status" value="1"/>
</dbReference>
<keyword evidence="9" id="KW-1185">Reference proteome</keyword>
<evidence type="ECO:0000256" key="4">
    <source>
        <dbReference type="ARBA" id="ARBA00022692"/>
    </source>
</evidence>
<sequence length="121" mass="13239">MTGSHRIRQAILIASLILLAVPFAVPTIWMITSSFKPLAEIFRSPPALLAENPTFAAYAEAFAFQPFARQYFNSVYIAVIVTAIVMIVSSLAGYAFARIRFRGANALCSSWCSWGCSSPAR</sequence>
<dbReference type="RefSeq" id="WP_307299288.1">
    <property type="nucleotide sequence ID" value="NZ_JAUSXV010000001.1"/>
</dbReference>
<organism evidence="8 9">
    <name type="scientific">Microbacterium natoriense</name>
    <dbReference type="NCBI Taxonomy" id="284570"/>
    <lineage>
        <taxon>Bacteria</taxon>
        <taxon>Bacillati</taxon>
        <taxon>Actinomycetota</taxon>
        <taxon>Actinomycetes</taxon>
        <taxon>Micrococcales</taxon>
        <taxon>Microbacteriaceae</taxon>
        <taxon>Microbacterium</taxon>
    </lineage>
</organism>